<reference evidence="5" key="1">
    <citation type="submission" date="2013-08" db="EMBL/GenBank/DDBJ databases">
        <authorList>
            <person name="Mendez C."/>
            <person name="Richter M."/>
            <person name="Ferrer M."/>
            <person name="Sanchez J."/>
        </authorList>
    </citation>
    <scope>NUCLEOTIDE SEQUENCE</scope>
</reference>
<evidence type="ECO:0000256" key="1">
    <source>
        <dbReference type="ARBA" id="ARBA00007953"/>
    </source>
</evidence>
<organism evidence="5">
    <name type="scientific">mine drainage metagenome</name>
    <dbReference type="NCBI Taxonomy" id="410659"/>
    <lineage>
        <taxon>unclassified sequences</taxon>
        <taxon>metagenomes</taxon>
        <taxon>ecological metagenomes</taxon>
    </lineage>
</organism>
<dbReference type="PROSITE" id="PS50984">
    <property type="entry name" value="TRUD"/>
    <property type="match status" value="1"/>
</dbReference>
<feature type="non-terminal residue" evidence="5">
    <location>
        <position position="208"/>
    </location>
</feature>
<dbReference type="Pfam" id="PF01142">
    <property type="entry name" value="TruD"/>
    <property type="match status" value="1"/>
</dbReference>
<comment type="similarity">
    <text evidence="1">Belongs to the pseudouridine synthase TruD family.</text>
</comment>
<protein>
    <submittedName>
        <fullName evidence="5">tRNA pseudouridine synthase D TruD</fullName>
    </submittedName>
</protein>
<dbReference type="GO" id="GO:0001522">
    <property type="term" value="P:pseudouridine synthesis"/>
    <property type="evidence" value="ECO:0007669"/>
    <property type="project" value="InterPro"/>
</dbReference>
<dbReference type="Gene3D" id="3.30.2350.20">
    <property type="entry name" value="TruD, catalytic domain"/>
    <property type="match status" value="1"/>
</dbReference>
<evidence type="ECO:0000313" key="5">
    <source>
        <dbReference type="EMBL" id="EQD78677.1"/>
    </source>
</evidence>
<proteinExistence type="inferred from homology"/>
<evidence type="ECO:0000256" key="3">
    <source>
        <dbReference type="ARBA" id="ARBA00023235"/>
    </source>
</evidence>
<dbReference type="SUPFAM" id="SSF55120">
    <property type="entry name" value="Pseudouridine synthase"/>
    <property type="match status" value="1"/>
</dbReference>
<dbReference type="GO" id="GO:0009982">
    <property type="term" value="F:pseudouridine synthase activity"/>
    <property type="evidence" value="ECO:0007669"/>
    <property type="project" value="InterPro"/>
</dbReference>
<dbReference type="PROSITE" id="PS01268">
    <property type="entry name" value="UPF0024"/>
    <property type="match status" value="1"/>
</dbReference>
<evidence type="ECO:0000256" key="2">
    <source>
        <dbReference type="ARBA" id="ARBA00022694"/>
    </source>
</evidence>
<feature type="domain" description="TRUD" evidence="4">
    <location>
        <begin position="156"/>
        <end position="208"/>
    </location>
</feature>
<comment type="caution">
    <text evidence="5">The sequence shown here is derived from an EMBL/GenBank/DDBJ whole genome shotgun (WGS) entry which is preliminary data.</text>
</comment>
<keyword evidence="2" id="KW-0819">tRNA processing</keyword>
<evidence type="ECO:0000259" key="4">
    <source>
        <dbReference type="PROSITE" id="PS50984"/>
    </source>
</evidence>
<dbReference type="InterPro" id="IPR042214">
    <property type="entry name" value="TruD_catalytic"/>
</dbReference>
<dbReference type="GO" id="GO:0003723">
    <property type="term" value="F:RNA binding"/>
    <property type="evidence" value="ECO:0007669"/>
    <property type="project" value="InterPro"/>
</dbReference>
<dbReference type="EMBL" id="AUZY01000451">
    <property type="protein sequence ID" value="EQD78677.1"/>
    <property type="molecule type" value="Genomic_DNA"/>
</dbReference>
<dbReference type="AlphaFoldDB" id="T1C916"/>
<dbReference type="PANTHER" id="PTHR13326">
    <property type="entry name" value="TRNA PSEUDOURIDINE SYNTHASE D"/>
    <property type="match status" value="1"/>
</dbReference>
<name>T1C916_9ZZZZ</name>
<dbReference type="GO" id="GO:0008033">
    <property type="term" value="P:tRNA processing"/>
    <property type="evidence" value="ECO:0007669"/>
    <property type="project" value="UniProtKB-KW"/>
</dbReference>
<dbReference type="InterPro" id="IPR011760">
    <property type="entry name" value="PsdUridine_synth_TruD_insert"/>
</dbReference>
<dbReference type="InterPro" id="IPR020103">
    <property type="entry name" value="PsdUridine_synth_cat_dom_sf"/>
</dbReference>
<keyword evidence="3" id="KW-0413">Isomerase</keyword>
<accession>T1C916</accession>
<gene>
    <name evidence="5" type="ORF">B1B_00588</name>
</gene>
<dbReference type="InterPro" id="IPR020119">
    <property type="entry name" value="PsdUridine_synth_TruD_CS"/>
</dbReference>
<dbReference type="PANTHER" id="PTHR13326:SF21">
    <property type="entry name" value="PSEUDOURIDYLATE SYNTHASE PUS7L"/>
    <property type="match status" value="1"/>
</dbReference>
<sequence length="208" mass="23767">MIDDRTAGIHCYLTKGNGLPGDFKSTADDFVVEEIPAKVDETKGGKYLYLKVQLRNWETNKFLIYLSRILGVSRKRISYAGTKDRVGVTTQYFCINTPNDPPEITLDGVSVIAAFRSNHMLRLGDLIGNRFIVDLHANFQNDELSKIIQELDSLGGFPNFFAYQRFGSRRPITHIVGKYILKGDFKSAVMEYLCDPDYDKEEYRVNLY</sequence>
<dbReference type="InterPro" id="IPR001656">
    <property type="entry name" value="PsdUridine_synth_TruD"/>
</dbReference>
<reference evidence="5" key="2">
    <citation type="journal article" date="2014" name="ISME J.">
        <title>Microbial stratification in low pH oxic and suboxic macroscopic growths along an acid mine drainage.</title>
        <authorList>
            <person name="Mendez-Garcia C."/>
            <person name="Mesa V."/>
            <person name="Sprenger R.R."/>
            <person name="Richter M."/>
            <person name="Diez M.S."/>
            <person name="Solano J."/>
            <person name="Bargiela R."/>
            <person name="Golyshina O.V."/>
            <person name="Manteca A."/>
            <person name="Ramos J.L."/>
            <person name="Gallego J.R."/>
            <person name="Llorente I."/>
            <person name="Martins Dos Santos V.A."/>
            <person name="Jensen O.N."/>
            <person name="Pelaez A.I."/>
            <person name="Sanchez J."/>
            <person name="Ferrer M."/>
        </authorList>
    </citation>
    <scope>NUCLEOTIDE SEQUENCE</scope>
</reference>